<accession>A0A4R9K2G3</accession>
<dbReference type="AlphaFoldDB" id="A0A4R9K2G3"/>
<dbReference type="Gene3D" id="3.30.1330.60">
    <property type="entry name" value="OmpA-like domain"/>
    <property type="match status" value="1"/>
</dbReference>
<protein>
    <recommendedName>
        <fullName evidence="2">OmpA-like domain-containing protein</fullName>
    </recommendedName>
</protein>
<gene>
    <name evidence="3" type="ORF">EHQ64_16535</name>
</gene>
<dbReference type="InterPro" id="IPR006665">
    <property type="entry name" value="OmpA-like"/>
</dbReference>
<keyword evidence="1" id="KW-0472">Membrane</keyword>
<dbReference type="PANTHER" id="PTHR30329">
    <property type="entry name" value="STATOR ELEMENT OF FLAGELLAR MOTOR COMPLEX"/>
    <property type="match status" value="1"/>
</dbReference>
<dbReference type="InterPro" id="IPR050330">
    <property type="entry name" value="Bact_OuterMem_StrucFunc"/>
</dbReference>
<evidence type="ECO:0000259" key="2">
    <source>
        <dbReference type="PROSITE" id="PS51123"/>
    </source>
</evidence>
<sequence length="151" mass="17260">MEPFLILICLLGGAALYLLIPKRKRKQENLISTLPEDKRPEVLEVSFYFHAGGAEIISSPDRNLKDILQTWKELENQISVKGWTDDYGTPAGNRKLSKDRAMEVKRFLEKIGIPKTRILVSFHGTAPESIGNKNKDRFRRVDCILVPQIKK</sequence>
<evidence type="ECO:0000256" key="1">
    <source>
        <dbReference type="PROSITE-ProRule" id="PRU00473"/>
    </source>
</evidence>
<keyword evidence="4" id="KW-1185">Reference proteome</keyword>
<reference evidence="3" key="1">
    <citation type="journal article" date="2019" name="PLoS Negl. Trop. Dis.">
        <title>Revisiting the worldwide diversity of Leptospira species in the environment.</title>
        <authorList>
            <person name="Vincent A.T."/>
            <person name="Schiettekatte O."/>
            <person name="Bourhy P."/>
            <person name="Veyrier F.J."/>
            <person name="Picardeau M."/>
        </authorList>
    </citation>
    <scope>NUCLEOTIDE SEQUENCE [LARGE SCALE GENOMIC DNA]</scope>
    <source>
        <strain evidence="3">201702455</strain>
    </source>
</reference>
<dbReference type="InterPro" id="IPR036737">
    <property type="entry name" value="OmpA-like_sf"/>
</dbReference>
<comment type="caution">
    <text evidence="3">The sequence shown here is derived from an EMBL/GenBank/DDBJ whole genome shotgun (WGS) entry which is preliminary data.</text>
</comment>
<dbReference type="Proteomes" id="UP000297762">
    <property type="component" value="Unassembled WGS sequence"/>
</dbReference>
<dbReference type="EMBL" id="RQGF01000032">
    <property type="protein sequence ID" value="TGL59044.1"/>
    <property type="molecule type" value="Genomic_DNA"/>
</dbReference>
<dbReference type="GO" id="GO:0016020">
    <property type="term" value="C:membrane"/>
    <property type="evidence" value="ECO:0007669"/>
    <property type="project" value="UniProtKB-UniRule"/>
</dbReference>
<organism evidence="3 4">
    <name type="scientific">Leptospira sarikeiensis</name>
    <dbReference type="NCBI Taxonomy" id="2484943"/>
    <lineage>
        <taxon>Bacteria</taxon>
        <taxon>Pseudomonadati</taxon>
        <taxon>Spirochaetota</taxon>
        <taxon>Spirochaetia</taxon>
        <taxon>Leptospirales</taxon>
        <taxon>Leptospiraceae</taxon>
        <taxon>Leptospira</taxon>
    </lineage>
</organism>
<dbReference type="Pfam" id="PF00691">
    <property type="entry name" value="OmpA"/>
    <property type="match status" value="1"/>
</dbReference>
<dbReference type="PANTHER" id="PTHR30329:SF21">
    <property type="entry name" value="LIPOPROTEIN YIAD-RELATED"/>
    <property type="match status" value="1"/>
</dbReference>
<proteinExistence type="predicted"/>
<feature type="domain" description="OmpA-like" evidence="2">
    <location>
        <begin position="36"/>
        <end position="149"/>
    </location>
</feature>
<name>A0A4R9K2G3_9LEPT</name>
<evidence type="ECO:0000313" key="3">
    <source>
        <dbReference type="EMBL" id="TGL59044.1"/>
    </source>
</evidence>
<dbReference type="RefSeq" id="WP_135650911.1">
    <property type="nucleotide sequence ID" value="NZ_RQGF01000032.1"/>
</dbReference>
<evidence type="ECO:0000313" key="4">
    <source>
        <dbReference type="Proteomes" id="UP000297762"/>
    </source>
</evidence>
<dbReference type="SUPFAM" id="SSF103088">
    <property type="entry name" value="OmpA-like"/>
    <property type="match status" value="1"/>
</dbReference>
<dbReference type="PROSITE" id="PS51123">
    <property type="entry name" value="OMPA_2"/>
    <property type="match status" value="1"/>
</dbReference>
<dbReference type="OrthoDB" id="9782229at2"/>